<evidence type="ECO:0000256" key="2">
    <source>
        <dbReference type="ARBA" id="ARBA00022552"/>
    </source>
</evidence>
<dbReference type="PANTHER" id="PTHR15633:SF2">
    <property type="entry name" value="NUCLEOLAR PROTEIN 11"/>
    <property type="match status" value="1"/>
</dbReference>
<dbReference type="GO" id="GO:0003723">
    <property type="term" value="F:RNA binding"/>
    <property type="evidence" value="ECO:0007669"/>
    <property type="project" value="TreeGrafter"/>
</dbReference>
<dbReference type="InterPro" id="IPR012584">
    <property type="entry name" value="NOL11_N"/>
</dbReference>
<evidence type="ECO:0000256" key="1">
    <source>
        <dbReference type="ARBA" id="ARBA00004604"/>
    </source>
</evidence>
<dbReference type="EMBL" id="JAVRBK010000006">
    <property type="protein sequence ID" value="KAK5642150.1"/>
    <property type="molecule type" value="Genomic_DNA"/>
</dbReference>
<keyword evidence="5" id="KW-0804">Transcription</keyword>
<keyword evidence="3" id="KW-0805">Transcription regulation</keyword>
<evidence type="ECO:0000256" key="3">
    <source>
        <dbReference type="ARBA" id="ARBA00023015"/>
    </source>
</evidence>
<sequence>MVKLGSYYGLCPLIDQRNLLGVSEDAEAGHVIVTLGKNIAIKYRISDQKQIHSWRTKDKFSSPVVYDKVTNQYVAVFNQVFIRMWKGDEEYVDKLKKYKFNKPVHTLVTCNQTCFLVFKNRTVLSLSDGLENRKESDDSVSRLHTENLDVLTAYVDEKHFVATLSSDSNKMLVGISVFSESNVYRNSFEVSRNNKRITLKGQILCQIDNHVDVVLLTLWSDGKLYSYKVDNRDTSDSDTVSTKLSGNLFAPFEFLSCKDNITMAYINQHHIGMYGGDANEEGAALILYNTQFKVSQSKQLLKLFTSGAKLWKIENHILFCSGQSLGVIPFYLDKEQLSSLVGSHRVALIELDPDVVLMEELQEVNWGSKLKSVDRPIPSDIANEVLELVQQGFSEGTICQTLIPQCIENNNVRAILSCLDYFCDVPELYLVELLCFTIKANRKHFNKKLLLNSDMVPAKLGELERCSLINKILMSSFSDSLLLPHVHNKLDLNCTILLLQYIFYLMSSDNSNTCGKTITEFENTLINWCCILLDANYQKFLLSKDTQIIEILTNFSGLVSRYATSLETLQQTVPLLCELKKGKKTIKNKQVNNLLYSVEKFDLY</sequence>
<keyword evidence="6" id="KW-0539">Nucleus</keyword>
<proteinExistence type="predicted"/>
<evidence type="ECO:0000256" key="4">
    <source>
        <dbReference type="ARBA" id="ARBA00023159"/>
    </source>
</evidence>
<dbReference type="AlphaFoldDB" id="A0AAN7V557"/>
<dbReference type="InterPro" id="IPR048897">
    <property type="entry name" value="Nol11_C"/>
</dbReference>
<evidence type="ECO:0000256" key="5">
    <source>
        <dbReference type="ARBA" id="ARBA00023163"/>
    </source>
</evidence>
<comment type="subcellular location">
    <subcellularLocation>
        <location evidence="1">Nucleus</location>
        <location evidence="1">Nucleolus</location>
    </subcellularLocation>
</comment>
<keyword evidence="4" id="KW-0010">Activator</keyword>
<evidence type="ECO:0000259" key="7">
    <source>
        <dbReference type="Pfam" id="PF08168"/>
    </source>
</evidence>
<keyword evidence="2" id="KW-0698">rRNA processing</keyword>
<protein>
    <recommendedName>
        <fullName evidence="11">Nucleolar protein 11</fullName>
    </recommendedName>
</protein>
<feature type="domain" description="Nucleolar protein 11 C-terminal" evidence="8">
    <location>
        <begin position="382"/>
        <end position="604"/>
    </location>
</feature>
<dbReference type="GO" id="GO:0030490">
    <property type="term" value="P:maturation of SSU-rRNA"/>
    <property type="evidence" value="ECO:0007669"/>
    <property type="project" value="InterPro"/>
</dbReference>
<dbReference type="Pfam" id="PF20998">
    <property type="entry name" value="Nol11_C"/>
    <property type="match status" value="1"/>
</dbReference>
<evidence type="ECO:0008006" key="11">
    <source>
        <dbReference type="Google" id="ProtNLM"/>
    </source>
</evidence>
<feature type="domain" description="Nucleolar protein 11 N-terminal" evidence="7">
    <location>
        <begin position="1"/>
        <end position="330"/>
    </location>
</feature>
<evidence type="ECO:0000313" key="9">
    <source>
        <dbReference type="EMBL" id="KAK5642150.1"/>
    </source>
</evidence>
<accession>A0AAN7V557</accession>
<dbReference type="Proteomes" id="UP001329430">
    <property type="component" value="Chromosome 6"/>
</dbReference>
<dbReference type="Pfam" id="PF08168">
    <property type="entry name" value="NOL11_N"/>
    <property type="match status" value="1"/>
</dbReference>
<evidence type="ECO:0000256" key="6">
    <source>
        <dbReference type="ARBA" id="ARBA00023242"/>
    </source>
</evidence>
<evidence type="ECO:0000313" key="10">
    <source>
        <dbReference type="Proteomes" id="UP001329430"/>
    </source>
</evidence>
<gene>
    <name evidence="9" type="ORF">RI129_008317</name>
</gene>
<evidence type="ECO:0000259" key="8">
    <source>
        <dbReference type="Pfam" id="PF20998"/>
    </source>
</evidence>
<organism evidence="9 10">
    <name type="scientific">Pyrocoelia pectoralis</name>
    <dbReference type="NCBI Taxonomy" id="417401"/>
    <lineage>
        <taxon>Eukaryota</taxon>
        <taxon>Metazoa</taxon>
        <taxon>Ecdysozoa</taxon>
        <taxon>Arthropoda</taxon>
        <taxon>Hexapoda</taxon>
        <taxon>Insecta</taxon>
        <taxon>Pterygota</taxon>
        <taxon>Neoptera</taxon>
        <taxon>Endopterygota</taxon>
        <taxon>Coleoptera</taxon>
        <taxon>Polyphaga</taxon>
        <taxon>Elateriformia</taxon>
        <taxon>Elateroidea</taxon>
        <taxon>Lampyridae</taxon>
        <taxon>Lampyrinae</taxon>
        <taxon>Pyrocoelia</taxon>
    </lineage>
</organism>
<comment type="caution">
    <text evidence="9">The sequence shown here is derived from an EMBL/GenBank/DDBJ whole genome shotgun (WGS) entry which is preliminary data.</text>
</comment>
<dbReference type="InterPro" id="IPR042859">
    <property type="entry name" value="NOL11"/>
</dbReference>
<dbReference type="PANTHER" id="PTHR15633">
    <property type="entry name" value="NUCLEOLAR PROTEIN 11"/>
    <property type="match status" value="1"/>
</dbReference>
<dbReference type="GO" id="GO:0005730">
    <property type="term" value="C:nucleolus"/>
    <property type="evidence" value="ECO:0007669"/>
    <property type="project" value="UniProtKB-SubCell"/>
</dbReference>
<reference evidence="9 10" key="1">
    <citation type="journal article" date="2024" name="Insects">
        <title>An Improved Chromosome-Level Genome Assembly of the Firefly Pyrocoelia pectoralis.</title>
        <authorList>
            <person name="Fu X."/>
            <person name="Meyer-Rochow V.B."/>
            <person name="Ballantyne L."/>
            <person name="Zhu X."/>
        </authorList>
    </citation>
    <scope>NUCLEOTIDE SEQUENCE [LARGE SCALE GENOMIC DNA]</scope>
    <source>
        <strain evidence="9">XCY_ONT2</strain>
    </source>
</reference>
<keyword evidence="10" id="KW-1185">Reference proteome</keyword>
<name>A0AAN7V557_9COLE</name>